<accession>A0ABR0WQZ0</accession>
<protein>
    <recommendedName>
        <fullName evidence="2">MORF/ORRM1/DAG-like MORF domain-containing protein</fullName>
    </recommendedName>
</protein>
<dbReference type="PANTHER" id="PTHR31346:SF12">
    <property type="entry name" value="MULTIPLE ORGANELLAR RNA EDITING FACTOR 7, MITOCHONDRIAL"/>
    <property type="match status" value="1"/>
</dbReference>
<reference evidence="3 4" key="1">
    <citation type="journal article" date="2021" name="Comput. Struct. Biotechnol. J.">
        <title>De novo genome assembly of the potent medicinal plant Rehmannia glutinosa using nanopore technology.</title>
        <authorList>
            <person name="Ma L."/>
            <person name="Dong C."/>
            <person name="Song C."/>
            <person name="Wang X."/>
            <person name="Zheng X."/>
            <person name="Niu Y."/>
            <person name="Chen S."/>
            <person name="Feng W."/>
        </authorList>
    </citation>
    <scope>NUCLEOTIDE SEQUENCE [LARGE SCALE GENOMIC DNA]</scope>
    <source>
        <strain evidence="3">DH-2019</strain>
    </source>
</reference>
<name>A0ABR0WQZ0_REHGL</name>
<dbReference type="InterPro" id="IPR054059">
    <property type="entry name" value="MORF/ORRM1/DAG-like_MORF"/>
</dbReference>
<dbReference type="Pfam" id="PF21864">
    <property type="entry name" value="MORF_dom"/>
    <property type="match status" value="1"/>
</dbReference>
<dbReference type="Proteomes" id="UP001318860">
    <property type="component" value="Unassembled WGS sequence"/>
</dbReference>
<evidence type="ECO:0000313" key="4">
    <source>
        <dbReference type="Proteomes" id="UP001318860"/>
    </source>
</evidence>
<feature type="domain" description="MORF/ORRM1/DAG-like MORF" evidence="2">
    <location>
        <begin position="58"/>
        <end position="123"/>
    </location>
</feature>
<dbReference type="EMBL" id="JABTTQ020000009">
    <property type="protein sequence ID" value="KAK6148752.1"/>
    <property type="molecule type" value="Genomic_DNA"/>
</dbReference>
<evidence type="ECO:0000313" key="3">
    <source>
        <dbReference type="EMBL" id="KAK6148752.1"/>
    </source>
</evidence>
<organism evidence="3 4">
    <name type="scientific">Rehmannia glutinosa</name>
    <name type="common">Chinese foxglove</name>
    <dbReference type="NCBI Taxonomy" id="99300"/>
    <lineage>
        <taxon>Eukaryota</taxon>
        <taxon>Viridiplantae</taxon>
        <taxon>Streptophyta</taxon>
        <taxon>Embryophyta</taxon>
        <taxon>Tracheophyta</taxon>
        <taxon>Spermatophyta</taxon>
        <taxon>Magnoliopsida</taxon>
        <taxon>eudicotyledons</taxon>
        <taxon>Gunneridae</taxon>
        <taxon>Pentapetalae</taxon>
        <taxon>asterids</taxon>
        <taxon>lamiids</taxon>
        <taxon>Lamiales</taxon>
        <taxon>Orobanchaceae</taxon>
        <taxon>Rehmannieae</taxon>
        <taxon>Rehmannia</taxon>
    </lineage>
</organism>
<dbReference type="InterPro" id="IPR039206">
    <property type="entry name" value="MORF/ORRM1/DAG-like"/>
</dbReference>
<evidence type="ECO:0000256" key="1">
    <source>
        <dbReference type="ARBA" id="ARBA00022946"/>
    </source>
</evidence>
<evidence type="ECO:0000259" key="2">
    <source>
        <dbReference type="Pfam" id="PF21864"/>
    </source>
</evidence>
<sequence length="137" mass="15678">MMRNVLLSKPSNLTAAIFRRHSGSAFQYTHRRFFSDSQPQTRVSDLPRVDSLVNGCDYKHWLVVMHPPENYPQREEIVQQYVATLALALGSEKTAMESIYSVSTKYYYAFSCKVSENVIHKIKCSFLGVFCISILST</sequence>
<keyword evidence="1" id="KW-0809">Transit peptide</keyword>
<gene>
    <name evidence="3" type="ORF">DH2020_016277</name>
</gene>
<keyword evidence="4" id="KW-1185">Reference proteome</keyword>
<proteinExistence type="predicted"/>
<comment type="caution">
    <text evidence="3">The sequence shown here is derived from an EMBL/GenBank/DDBJ whole genome shotgun (WGS) entry which is preliminary data.</text>
</comment>
<dbReference type="PANTHER" id="PTHR31346">
    <property type="entry name" value="MULTIPLE ORGANELLAR RNA EDITING FACTOR 2, CHLOROPLASTIC-RELATED-RELATED"/>
    <property type="match status" value="1"/>
</dbReference>